<protein>
    <recommendedName>
        <fullName evidence="3">Lipoprotein</fullName>
    </recommendedName>
</protein>
<dbReference type="EMBL" id="JBHTBW010000006">
    <property type="protein sequence ID" value="MFC7439964.1"/>
    <property type="molecule type" value="Genomic_DNA"/>
</dbReference>
<keyword evidence="2" id="KW-1185">Reference proteome</keyword>
<proteinExistence type="predicted"/>
<gene>
    <name evidence="1" type="ORF">ACFQNG_02140</name>
</gene>
<evidence type="ECO:0000313" key="2">
    <source>
        <dbReference type="Proteomes" id="UP001596500"/>
    </source>
</evidence>
<dbReference type="RefSeq" id="WP_379863170.1">
    <property type="nucleotide sequence ID" value="NZ_JBHTBW010000006.1"/>
</dbReference>
<organism evidence="1 2">
    <name type="scientific">Laceyella putida</name>
    <dbReference type="NCBI Taxonomy" id="110101"/>
    <lineage>
        <taxon>Bacteria</taxon>
        <taxon>Bacillati</taxon>
        <taxon>Bacillota</taxon>
        <taxon>Bacilli</taxon>
        <taxon>Bacillales</taxon>
        <taxon>Thermoactinomycetaceae</taxon>
        <taxon>Laceyella</taxon>
    </lineage>
</organism>
<evidence type="ECO:0000313" key="1">
    <source>
        <dbReference type="EMBL" id="MFC7439964.1"/>
    </source>
</evidence>
<accession>A0ABW2RG60</accession>
<comment type="caution">
    <text evidence="1">The sequence shown here is derived from an EMBL/GenBank/DDBJ whole genome shotgun (WGS) entry which is preliminary data.</text>
</comment>
<sequence>MRFLLIMILNSLILAGCSLGETKSKQPQPIQVSKVTVQVTNENQEVLPDHAVEIIPVGETEKDNQSVIPQALLTDAKGKVEKQVVVGKKYKIRVLTVIKQIKVPDKSFSVKIVIKDGKKS</sequence>
<reference evidence="2" key="1">
    <citation type="journal article" date="2019" name="Int. J. Syst. Evol. Microbiol.">
        <title>The Global Catalogue of Microorganisms (GCM) 10K type strain sequencing project: providing services to taxonomists for standard genome sequencing and annotation.</title>
        <authorList>
            <consortium name="The Broad Institute Genomics Platform"/>
            <consortium name="The Broad Institute Genome Sequencing Center for Infectious Disease"/>
            <person name="Wu L."/>
            <person name="Ma J."/>
        </authorList>
    </citation>
    <scope>NUCLEOTIDE SEQUENCE [LARGE SCALE GENOMIC DNA]</scope>
    <source>
        <strain evidence="2">CGMCC 1.12942</strain>
    </source>
</reference>
<evidence type="ECO:0008006" key="3">
    <source>
        <dbReference type="Google" id="ProtNLM"/>
    </source>
</evidence>
<name>A0ABW2RG60_9BACL</name>
<dbReference type="PROSITE" id="PS51257">
    <property type="entry name" value="PROKAR_LIPOPROTEIN"/>
    <property type="match status" value="1"/>
</dbReference>
<dbReference type="Proteomes" id="UP001596500">
    <property type="component" value="Unassembled WGS sequence"/>
</dbReference>